<protein>
    <submittedName>
        <fullName evidence="4">Uncharacterized protein</fullName>
    </submittedName>
</protein>
<evidence type="ECO:0000313" key="5">
    <source>
        <dbReference type="Proteomes" id="UP000315295"/>
    </source>
</evidence>
<name>A0A540MSP2_MALBA</name>
<dbReference type="PANTHER" id="PTHR10460:SF10">
    <property type="entry name" value="PROTEIN ABIL3"/>
    <property type="match status" value="1"/>
</dbReference>
<dbReference type="InterPro" id="IPR028457">
    <property type="entry name" value="ABI"/>
</dbReference>
<keyword evidence="5" id="KW-1185">Reference proteome</keyword>
<comment type="caution">
    <text evidence="4">The sequence shown here is derived from an EMBL/GenBank/DDBJ whole genome shotgun (WGS) entry which is preliminary data.</text>
</comment>
<feature type="compositionally biased region" description="Basic and acidic residues" evidence="3">
    <location>
        <begin position="205"/>
        <end position="214"/>
    </location>
</feature>
<comment type="function">
    <text evidence="2">Involved in regulation of actin and microtubule organization. Part of a WAVE complex that activates the Arp2/3 complex.</text>
</comment>
<dbReference type="Proteomes" id="UP000315295">
    <property type="component" value="Unassembled WGS sequence"/>
</dbReference>
<comment type="similarity">
    <text evidence="1">Belongs to the ABI family.</text>
</comment>
<evidence type="ECO:0000256" key="2">
    <source>
        <dbReference type="ARBA" id="ARBA00025223"/>
    </source>
</evidence>
<dbReference type="STRING" id="106549.A0A540MSP2"/>
<dbReference type="Gene3D" id="6.10.140.1620">
    <property type="match status" value="1"/>
</dbReference>
<sequence>VVETLKDYVMKAVINTVDHLGSMAYKVNVFLDDKVDQVSETELRMSCIQQRLRTCEDFIGQGGVSKHSLAISFPMHHRRYTLPGKVTMCSVGAAMDAVGQSALAYRSAAKEDFFEVKSATRDTSPIVSEKSALHSPESSPGAFQFPRIASKHEKRTVSPHRFPLPRCGSHVKRSSTLNSSSSKQRYSSEPRTRRSTSLSLNTEGARTRDTEQHSGKNKRFYKALLSFGKSRKDTIFYKYLDEN</sequence>
<dbReference type="PANTHER" id="PTHR10460">
    <property type="entry name" value="ABL INTERACTOR FAMILY MEMBER"/>
    <property type="match status" value="1"/>
</dbReference>
<evidence type="ECO:0000256" key="1">
    <source>
        <dbReference type="ARBA" id="ARBA00010020"/>
    </source>
</evidence>
<dbReference type="AlphaFoldDB" id="A0A540MSP2"/>
<feature type="non-terminal residue" evidence="4">
    <location>
        <position position="1"/>
    </location>
</feature>
<organism evidence="4 5">
    <name type="scientific">Malus baccata</name>
    <name type="common">Siberian crab apple</name>
    <name type="synonym">Pyrus baccata</name>
    <dbReference type="NCBI Taxonomy" id="106549"/>
    <lineage>
        <taxon>Eukaryota</taxon>
        <taxon>Viridiplantae</taxon>
        <taxon>Streptophyta</taxon>
        <taxon>Embryophyta</taxon>
        <taxon>Tracheophyta</taxon>
        <taxon>Spermatophyta</taxon>
        <taxon>Magnoliopsida</taxon>
        <taxon>eudicotyledons</taxon>
        <taxon>Gunneridae</taxon>
        <taxon>Pentapetalae</taxon>
        <taxon>rosids</taxon>
        <taxon>fabids</taxon>
        <taxon>Rosales</taxon>
        <taxon>Rosaceae</taxon>
        <taxon>Amygdaloideae</taxon>
        <taxon>Maleae</taxon>
        <taxon>Malus</taxon>
    </lineage>
</organism>
<accession>A0A540MSP2</accession>
<evidence type="ECO:0000256" key="3">
    <source>
        <dbReference type="SAM" id="MobiDB-lite"/>
    </source>
</evidence>
<gene>
    <name evidence="4" type="ORF">C1H46_012617</name>
</gene>
<feature type="region of interest" description="Disordered" evidence="3">
    <location>
        <begin position="124"/>
        <end position="217"/>
    </location>
</feature>
<evidence type="ECO:0000313" key="4">
    <source>
        <dbReference type="EMBL" id="TQE01817.1"/>
    </source>
</evidence>
<feature type="compositionally biased region" description="Polar residues" evidence="3">
    <location>
        <begin position="193"/>
        <end position="204"/>
    </location>
</feature>
<dbReference type="EMBL" id="VIEB01000188">
    <property type="protein sequence ID" value="TQE01817.1"/>
    <property type="molecule type" value="Genomic_DNA"/>
</dbReference>
<reference evidence="4 5" key="1">
    <citation type="journal article" date="2019" name="G3 (Bethesda)">
        <title>Sequencing of a Wild Apple (Malus baccata) Genome Unravels the Differences Between Cultivated and Wild Apple Species Regarding Disease Resistance and Cold Tolerance.</title>
        <authorList>
            <person name="Chen X."/>
        </authorList>
    </citation>
    <scope>NUCLEOTIDE SEQUENCE [LARGE SCALE GENOMIC DNA]</scope>
    <source>
        <strain evidence="5">cv. Shandingzi</strain>
        <tissue evidence="4">Leaves</tissue>
    </source>
</reference>
<proteinExistence type="inferred from homology"/>